<evidence type="ECO:0000256" key="5">
    <source>
        <dbReference type="ARBA" id="ARBA00023163"/>
    </source>
</evidence>
<dbReference type="PANTHER" id="PTHR46714">
    <property type="entry name" value="TRANSCRIPTIONAL ACTIVATOR HAC1"/>
    <property type="match status" value="1"/>
</dbReference>
<keyword evidence="5" id="KW-0804">Transcription</keyword>
<keyword evidence="7" id="KW-0539">Nucleus</keyword>
<evidence type="ECO:0000256" key="8">
    <source>
        <dbReference type="SAM" id="MobiDB-lite"/>
    </source>
</evidence>
<dbReference type="InterPro" id="IPR044280">
    <property type="entry name" value="Hac1/HY5"/>
</dbReference>
<dbReference type="PROSITE" id="PS50217">
    <property type="entry name" value="BZIP"/>
    <property type="match status" value="1"/>
</dbReference>
<dbReference type="HOGENOM" id="CLU_025882_0_0_1"/>
<gene>
    <name evidence="10" type="ORF">ACRE_067220</name>
</gene>
<evidence type="ECO:0000256" key="3">
    <source>
        <dbReference type="ARBA" id="ARBA00023015"/>
    </source>
</evidence>
<dbReference type="InterPro" id="IPR046347">
    <property type="entry name" value="bZIP_sf"/>
</dbReference>
<dbReference type="GO" id="GO:0000981">
    <property type="term" value="F:DNA-binding transcription factor activity, RNA polymerase II-specific"/>
    <property type="evidence" value="ECO:0007669"/>
    <property type="project" value="InterPro"/>
</dbReference>
<evidence type="ECO:0000256" key="1">
    <source>
        <dbReference type="ARBA" id="ARBA00004123"/>
    </source>
</evidence>
<evidence type="ECO:0000256" key="4">
    <source>
        <dbReference type="ARBA" id="ARBA00023125"/>
    </source>
</evidence>
<feature type="region of interest" description="Disordered" evidence="8">
    <location>
        <begin position="435"/>
        <end position="482"/>
    </location>
</feature>
<evidence type="ECO:0000256" key="7">
    <source>
        <dbReference type="ARBA" id="ARBA00023242"/>
    </source>
</evidence>
<comment type="subcellular location">
    <subcellularLocation>
        <location evidence="1">Nucleus</location>
    </subcellularLocation>
</comment>
<proteinExistence type="inferred from homology"/>
<reference evidence="11" key="1">
    <citation type="journal article" date="2014" name="Genome Announc.">
        <title>Genome sequence and annotation of Acremonium chrysogenum, producer of the beta-lactam antibiotic cephalosporin C.</title>
        <authorList>
            <person name="Terfehr D."/>
            <person name="Dahlmann T.A."/>
            <person name="Specht T."/>
            <person name="Zadra I."/>
            <person name="Kuernsteiner H."/>
            <person name="Kueck U."/>
        </authorList>
    </citation>
    <scope>NUCLEOTIDE SEQUENCE [LARGE SCALE GENOMIC DNA]</scope>
    <source>
        <strain evidence="11">ATCC 11550 / CBS 779.69 / DSM 880 / IAM 14645 / JCM 23072 / IMI 49137</strain>
    </source>
</reference>
<dbReference type="OrthoDB" id="674948at2759"/>
<dbReference type="InterPro" id="IPR004827">
    <property type="entry name" value="bZIP"/>
</dbReference>
<keyword evidence="4" id="KW-0238">DNA-binding</keyword>
<dbReference type="EMBL" id="JPKY01000091">
    <property type="protein sequence ID" value="KFH42564.1"/>
    <property type="molecule type" value="Genomic_DNA"/>
</dbReference>
<evidence type="ECO:0000313" key="11">
    <source>
        <dbReference type="Proteomes" id="UP000029964"/>
    </source>
</evidence>
<keyword evidence="6" id="KW-0834">Unfolded protein response</keyword>
<feature type="region of interest" description="Disordered" evidence="8">
    <location>
        <begin position="1"/>
        <end position="130"/>
    </location>
</feature>
<evidence type="ECO:0000313" key="10">
    <source>
        <dbReference type="EMBL" id="KFH42564.1"/>
    </source>
</evidence>
<sequence length="482" mass="52769">MEYSPAESLLSAPCDNLPSLFSPPAQGSSSPTVNPMDMMTPQSSLEGDCTPSRLSAVPEDAKAPGDGEKKPVKKRKSWGQVLPEPKTNLPPRKRAKTEDEKEQRRVERVLRNRRAAQSSRERKRQETEKLEKRNQELELRLKEVEKANFALLEKLKQYERSSGVVPTVPAGSPLEHTLSAQLFTGQGLESGSLDDLVAAPTVNPASLSPEPVKQEPTVDQSAQLTEMAPAASSDMTQRPAEMLCDLQCQTSEEPCLPPSSTPWAWMTFILTVSISAILTTQRPLAQIALSLKAGCSIAPSPQILTTIIWLVTRPTSSLRRSTSTSGSNPRTSQRVTTPLQTYLASKLKAPTLRVRLLKRILSRSPNLARPLLDATFAALRLVSRGHDDRVGAEIEPSLSQGADDALTECLRRIDLPSREILLTLLWTIRTEQRRLGSGKGQQSGSGSRLRPECSVPRWTNPQQLPIGRGVDGEAARQEAGHA</sequence>
<feature type="compositionally biased region" description="Basic and acidic residues" evidence="8">
    <location>
        <begin position="59"/>
        <end position="70"/>
    </location>
</feature>
<dbReference type="AlphaFoldDB" id="A0A086SZN2"/>
<feature type="compositionally biased region" description="Basic and acidic residues" evidence="8">
    <location>
        <begin position="470"/>
        <end position="482"/>
    </location>
</feature>
<protein>
    <submittedName>
        <fullName evidence="10">Transcriptional activator-like protein</fullName>
    </submittedName>
</protein>
<comment type="similarity">
    <text evidence="2">Belongs to the bZIP family.</text>
</comment>
<dbReference type="GO" id="GO:0006986">
    <property type="term" value="P:response to unfolded protein"/>
    <property type="evidence" value="ECO:0007669"/>
    <property type="project" value="UniProtKB-KW"/>
</dbReference>
<feature type="domain" description="BZIP" evidence="9">
    <location>
        <begin position="102"/>
        <end position="159"/>
    </location>
</feature>
<feature type="compositionally biased region" description="Basic and acidic residues" evidence="8">
    <location>
        <begin position="119"/>
        <end position="130"/>
    </location>
</feature>
<feature type="compositionally biased region" description="Basic and acidic residues" evidence="8">
    <location>
        <begin position="96"/>
        <end position="110"/>
    </location>
</feature>
<dbReference type="PANTHER" id="PTHR46714:SF6">
    <property type="entry name" value="TRANSCRIPTIONAL ACTIVATOR HAC1"/>
    <property type="match status" value="1"/>
</dbReference>
<dbReference type="GO" id="GO:0003677">
    <property type="term" value="F:DNA binding"/>
    <property type="evidence" value="ECO:0007669"/>
    <property type="project" value="UniProtKB-KW"/>
</dbReference>
<dbReference type="Proteomes" id="UP000029964">
    <property type="component" value="Unassembled WGS sequence"/>
</dbReference>
<keyword evidence="3" id="KW-0805">Transcription regulation</keyword>
<dbReference type="GO" id="GO:0005634">
    <property type="term" value="C:nucleus"/>
    <property type="evidence" value="ECO:0007669"/>
    <property type="project" value="UniProtKB-SubCell"/>
</dbReference>
<dbReference type="SUPFAM" id="SSF57959">
    <property type="entry name" value="Leucine zipper domain"/>
    <property type="match status" value="1"/>
</dbReference>
<evidence type="ECO:0000256" key="2">
    <source>
        <dbReference type="ARBA" id="ARBA00007163"/>
    </source>
</evidence>
<dbReference type="GO" id="GO:0045944">
    <property type="term" value="P:positive regulation of transcription by RNA polymerase II"/>
    <property type="evidence" value="ECO:0007669"/>
    <property type="project" value="InterPro"/>
</dbReference>
<accession>A0A086SZN2</accession>
<comment type="caution">
    <text evidence="10">The sequence shown here is derived from an EMBL/GenBank/DDBJ whole genome shotgun (WGS) entry which is preliminary data.</text>
</comment>
<evidence type="ECO:0000256" key="6">
    <source>
        <dbReference type="ARBA" id="ARBA00023230"/>
    </source>
</evidence>
<organism evidence="10 11">
    <name type="scientific">Hapsidospora chrysogenum (strain ATCC 11550 / CBS 779.69 / DSM 880 / IAM 14645 / JCM 23072 / IMI 49137)</name>
    <name type="common">Acremonium chrysogenum</name>
    <dbReference type="NCBI Taxonomy" id="857340"/>
    <lineage>
        <taxon>Eukaryota</taxon>
        <taxon>Fungi</taxon>
        <taxon>Dikarya</taxon>
        <taxon>Ascomycota</taxon>
        <taxon>Pezizomycotina</taxon>
        <taxon>Sordariomycetes</taxon>
        <taxon>Hypocreomycetidae</taxon>
        <taxon>Hypocreales</taxon>
        <taxon>Bionectriaceae</taxon>
        <taxon>Hapsidospora</taxon>
    </lineage>
</organism>
<dbReference type="STRING" id="857340.A0A086SZN2"/>
<keyword evidence="11" id="KW-1185">Reference proteome</keyword>
<name>A0A086SZN2_HAPC1</name>
<evidence type="ECO:0000259" key="9">
    <source>
        <dbReference type="PROSITE" id="PS50217"/>
    </source>
</evidence>